<evidence type="ECO:0000313" key="3">
    <source>
        <dbReference type="EMBL" id="CEL53984.1"/>
    </source>
</evidence>
<sequence>MAPSAWKGKSKVSSNEELRRRALERAVARHNAKRMRRAEQPSTDGTPGPLDALQAVDWPPSNDDKANNNVVSGSRDQSEEDWVSMQSANEAMRQELAHLRAMVKRNEQLAYSPTPGASRSRSWGSVSRPTSTAPVAVGEPALDNSPSLPPLSPRSSPSSQGPRRFVSLPKSKTSANVDDIQHNAGLRDNQVRWLEISNIIRELMMRVGLDYHNSWLRQDKSKLGVLYALILKEAPELQVFQNGWATEWLVQAKFNNHRYYKTKRVKQRRSNIETEDNVQGHGPPPPPPLEPGSPPPHPAPNPPSPPPLLLLPEFPSRESTLPPQPGPEHEAPRPQSPPQQPPSPLAPLWPQRDLSPELASTRLSPALPNLDLSHHSADQSPPSRHHQPRPRRSYGEPSTSGPRYNLRNRAATVAAAEAQTAAVVEEENKRRRGGRKRSRRSDSPLLPLDESDDGGRSTDEDDQGDFN</sequence>
<feature type="region of interest" description="Disordered" evidence="1">
    <location>
        <begin position="27"/>
        <end position="85"/>
    </location>
</feature>
<feature type="compositionally biased region" description="Low complexity" evidence="1">
    <location>
        <begin position="410"/>
        <end position="423"/>
    </location>
</feature>
<feature type="compositionally biased region" description="Basic residues" evidence="1">
    <location>
        <begin position="383"/>
        <end position="392"/>
    </location>
</feature>
<dbReference type="Proteomes" id="UP000012065">
    <property type="component" value="Unassembled WGS sequence"/>
</dbReference>
<accession>M5CEB2</accession>
<proteinExistence type="predicted"/>
<feature type="compositionally biased region" description="Pro residues" evidence="1">
    <location>
        <begin position="334"/>
        <end position="347"/>
    </location>
</feature>
<reference evidence="3 5" key="3">
    <citation type="submission" date="2014-11" db="EMBL/GenBank/DDBJ databases">
        <authorList>
            <person name="Wibberg Daniel"/>
        </authorList>
    </citation>
    <scope>NUCLEOTIDE SEQUENCE [LARGE SCALE GENOMIC DNA]</scope>
    <source>
        <strain evidence="3">Rhizoctonia solani AG1-IB 7/3/14</strain>
    </source>
</reference>
<keyword evidence="5" id="KW-1185">Reference proteome</keyword>
<feature type="compositionally biased region" description="Pro residues" evidence="1">
    <location>
        <begin position="282"/>
        <end position="309"/>
    </location>
</feature>
<evidence type="ECO:0000313" key="2">
    <source>
        <dbReference type="EMBL" id="CCO34237.1"/>
    </source>
</evidence>
<dbReference type="EMBL" id="LN679241">
    <property type="protein sequence ID" value="CEL53984.1"/>
    <property type="molecule type" value="Genomic_DNA"/>
</dbReference>
<feature type="region of interest" description="Disordered" evidence="1">
    <location>
        <begin position="263"/>
        <end position="467"/>
    </location>
</feature>
<organism evidence="2 4">
    <name type="scientific">Thanatephorus cucumeris (strain AG1-IB / isolate 7/3/14)</name>
    <name type="common">Lettuce bottom rot fungus</name>
    <name type="synonym">Rhizoctonia solani</name>
    <dbReference type="NCBI Taxonomy" id="1108050"/>
    <lineage>
        <taxon>Eukaryota</taxon>
        <taxon>Fungi</taxon>
        <taxon>Dikarya</taxon>
        <taxon>Basidiomycota</taxon>
        <taxon>Agaricomycotina</taxon>
        <taxon>Agaricomycetes</taxon>
        <taxon>Cantharellales</taxon>
        <taxon>Ceratobasidiaceae</taxon>
        <taxon>Rhizoctonia</taxon>
        <taxon>Rhizoctonia solani AG-1</taxon>
    </lineage>
</organism>
<evidence type="ECO:0000313" key="4">
    <source>
        <dbReference type="Proteomes" id="UP000012065"/>
    </source>
</evidence>
<reference evidence="2 4" key="2">
    <citation type="journal article" date="2013" name="J. Biotechnol.">
        <title>Establishment and interpretation of the genome sequence of the phytopathogenic fungus Rhizoctonia solani AG1-IB isolate 7/3/14.</title>
        <authorList>
            <person name="Wibberg D.W."/>
            <person name="Jelonek L.J."/>
            <person name="Rupp O.R."/>
            <person name="Hennig M.H."/>
            <person name="Eikmeyer F.E."/>
            <person name="Goesmann A.G."/>
            <person name="Hartmann A.H."/>
            <person name="Borriss R.B."/>
            <person name="Grosch R.G."/>
            <person name="Puehler A.P."/>
            <person name="Schlueter A.S."/>
        </authorList>
    </citation>
    <scope>NUCLEOTIDE SEQUENCE [LARGE SCALE GENOMIC DNA]</scope>
    <source>
        <strain evidence="4">AG1-IB / isolate 7/3/14</strain>
        <strain evidence="2">Isolate 7/3/14</strain>
    </source>
</reference>
<name>M5CEB2_THACB</name>
<dbReference type="EMBL" id="CAOJ01012783">
    <property type="protein sequence ID" value="CCO34237.1"/>
    <property type="molecule type" value="Genomic_DNA"/>
</dbReference>
<feature type="compositionally biased region" description="Basic residues" evidence="1">
    <location>
        <begin position="430"/>
        <end position="439"/>
    </location>
</feature>
<evidence type="ECO:0000313" key="5">
    <source>
        <dbReference type="Proteomes" id="UP000059188"/>
    </source>
</evidence>
<evidence type="ECO:0000256" key="1">
    <source>
        <dbReference type="SAM" id="MobiDB-lite"/>
    </source>
</evidence>
<dbReference type="HOGENOM" id="CLU_585507_0_0_1"/>
<reference evidence="2" key="1">
    <citation type="submission" date="2012-10" db="EMBL/GenBank/DDBJ databases">
        <authorList>
            <person name="Jelonek L."/>
        </authorList>
    </citation>
    <scope>NUCLEOTIDE SEQUENCE</scope>
    <source>
        <strain evidence="2">Isolate 7/3/14</strain>
    </source>
</reference>
<dbReference type="OrthoDB" id="2755069at2759"/>
<gene>
    <name evidence="2" type="ORF">BN14_08331</name>
    <name evidence="3" type="ORF">RSOLAG1IB_11516</name>
</gene>
<protein>
    <submittedName>
        <fullName evidence="2">Uncharacterized protein</fullName>
    </submittedName>
</protein>
<dbReference type="Proteomes" id="UP000059188">
    <property type="component" value="Unassembled WGS sequence"/>
</dbReference>
<feature type="region of interest" description="Disordered" evidence="1">
    <location>
        <begin position="110"/>
        <end position="174"/>
    </location>
</feature>
<feature type="compositionally biased region" description="Polar residues" evidence="1">
    <location>
        <begin position="110"/>
        <end position="133"/>
    </location>
</feature>
<dbReference type="AlphaFoldDB" id="M5CEB2"/>